<dbReference type="EMBL" id="CM047948">
    <property type="protein sequence ID" value="KAI9896660.1"/>
    <property type="molecule type" value="Genomic_DNA"/>
</dbReference>
<comment type="caution">
    <text evidence="1">The sequence shown here is derived from an EMBL/GenBank/DDBJ whole genome shotgun (WGS) entry which is preliminary data.</text>
</comment>
<accession>A0ACC0URB7</accession>
<sequence>MLIQLLSSLAPAAKEHANTLCAVLASLSLAQLCALLWARNARRRRTDAASPPQEPEAHLRNLRRVGVRRSNMADQYDAAFGIPEDAAGAAGDPSLAEGWAGRRPRVKALFLHPVKSCAPVEVESAVLLKRGFEHDRCFALAVQKRPKPGKGDADGDGKDGEGEGGAEWRFVSQRTKPMMARIATELWFPRRGDAAAGGTGEDDRDGGDRDGDDLVRAGGCVVLRFRDPDAPDDASTTDDVSSRTTTKPSSPVSATAAATISLTVPLRPTAEMLRAHGIRRRPFGIHDRTAVGLDMSPFPSVASALPKLKRFLKLPEHHGLALLSCNGTASDSDGNDDGGNEDAMLSRTSGNLAPLRHIGTPSVHGYTDDQPLNVNSLASVHAVSALLPPGGVRPLNALRFRANVWVAGSPAFDEETWKRFRFVPPPPTADDDGDDADGRSRRRVCATISAVCRTSRCTMPNVDPDRGVMCAGDPPPGRKKGRPQPSATLVEHRSIDDGNKGALGFLGVHCVPEDRSLAEAAAAAARRGAGSGAGLVVRVGDEVEVLERGTHLFGSTANEY</sequence>
<protein>
    <submittedName>
        <fullName evidence="1">Uncharacterized protein</fullName>
    </submittedName>
</protein>
<gene>
    <name evidence="1" type="ORF">N3K66_008832</name>
</gene>
<evidence type="ECO:0000313" key="2">
    <source>
        <dbReference type="Proteomes" id="UP001163324"/>
    </source>
</evidence>
<proteinExistence type="predicted"/>
<dbReference type="Proteomes" id="UP001163324">
    <property type="component" value="Chromosome 9"/>
</dbReference>
<name>A0ACC0URB7_9HYPO</name>
<organism evidence="1 2">
    <name type="scientific">Trichothecium roseum</name>
    <dbReference type="NCBI Taxonomy" id="47278"/>
    <lineage>
        <taxon>Eukaryota</taxon>
        <taxon>Fungi</taxon>
        <taxon>Dikarya</taxon>
        <taxon>Ascomycota</taxon>
        <taxon>Pezizomycotina</taxon>
        <taxon>Sordariomycetes</taxon>
        <taxon>Hypocreomycetidae</taxon>
        <taxon>Hypocreales</taxon>
        <taxon>Hypocreales incertae sedis</taxon>
        <taxon>Trichothecium</taxon>
    </lineage>
</organism>
<evidence type="ECO:0000313" key="1">
    <source>
        <dbReference type="EMBL" id="KAI9896660.1"/>
    </source>
</evidence>
<keyword evidence="2" id="KW-1185">Reference proteome</keyword>
<reference evidence="1" key="1">
    <citation type="submission" date="2022-10" db="EMBL/GenBank/DDBJ databases">
        <title>Complete Genome of Trichothecium roseum strain YXFP-22015, a Plant Pathogen Isolated from Citrus.</title>
        <authorList>
            <person name="Wang Y."/>
            <person name="Zhu L."/>
        </authorList>
    </citation>
    <scope>NUCLEOTIDE SEQUENCE</scope>
    <source>
        <strain evidence="1">YXFP-22015</strain>
    </source>
</reference>